<dbReference type="InterPro" id="IPR023828">
    <property type="entry name" value="Peptidase_S8_Ser-AS"/>
</dbReference>
<evidence type="ECO:0008006" key="13">
    <source>
        <dbReference type="Google" id="ProtNLM"/>
    </source>
</evidence>
<evidence type="ECO:0000256" key="2">
    <source>
        <dbReference type="ARBA" id="ARBA00022512"/>
    </source>
</evidence>
<dbReference type="EMBL" id="JBANRG010000001">
    <property type="protein sequence ID" value="KAK7473116.1"/>
    <property type="molecule type" value="Genomic_DNA"/>
</dbReference>
<dbReference type="Gene3D" id="3.50.30.30">
    <property type="match status" value="1"/>
</dbReference>
<dbReference type="Pfam" id="PF02225">
    <property type="entry name" value="PA"/>
    <property type="match status" value="1"/>
</dbReference>
<dbReference type="InterPro" id="IPR003137">
    <property type="entry name" value="PA_domain"/>
</dbReference>
<dbReference type="InterPro" id="IPR010435">
    <property type="entry name" value="C5a/SBT2-like_Fn3"/>
</dbReference>
<protein>
    <recommendedName>
        <fullName evidence="13">Subtilisin-like protease</fullName>
    </recommendedName>
</protein>
<keyword evidence="2" id="KW-0964">Secreted</keyword>
<feature type="active site" description="Charge relay system" evidence="7">
    <location>
        <position position="496"/>
    </location>
</feature>
<dbReference type="PROSITE" id="PS00138">
    <property type="entry name" value="SUBTILASE_SER"/>
    <property type="match status" value="1"/>
</dbReference>
<proteinExistence type="inferred from homology"/>
<keyword evidence="12" id="KW-1185">Reference proteome</keyword>
<evidence type="ECO:0000259" key="9">
    <source>
        <dbReference type="Pfam" id="PF02225"/>
    </source>
</evidence>
<keyword evidence="6 7" id="KW-0720">Serine protease</keyword>
<gene>
    <name evidence="11" type="ORF">VKT23_001217</name>
</gene>
<dbReference type="InterPro" id="IPR000209">
    <property type="entry name" value="Peptidase_S8/S53_dom"/>
</dbReference>
<dbReference type="InterPro" id="IPR050131">
    <property type="entry name" value="Peptidase_S8_subtilisin-like"/>
</dbReference>
<organism evidence="11 12">
    <name type="scientific">Marasmiellus scandens</name>
    <dbReference type="NCBI Taxonomy" id="2682957"/>
    <lineage>
        <taxon>Eukaryota</taxon>
        <taxon>Fungi</taxon>
        <taxon>Dikarya</taxon>
        <taxon>Basidiomycota</taxon>
        <taxon>Agaricomycotina</taxon>
        <taxon>Agaricomycetes</taxon>
        <taxon>Agaricomycetidae</taxon>
        <taxon>Agaricales</taxon>
        <taxon>Marasmiineae</taxon>
        <taxon>Omphalotaceae</taxon>
        <taxon>Marasmiellus</taxon>
    </lineage>
</organism>
<evidence type="ECO:0000256" key="7">
    <source>
        <dbReference type="PROSITE-ProRule" id="PRU01240"/>
    </source>
</evidence>
<dbReference type="PANTHER" id="PTHR43806:SF66">
    <property type="entry name" value="SERIN ENDOPEPTIDASE"/>
    <property type="match status" value="1"/>
</dbReference>
<name>A0ABR1KCC8_9AGAR</name>
<evidence type="ECO:0000256" key="3">
    <source>
        <dbReference type="ARBA" id="ARBA00022670"/>
    </source>
</evidence>
<evidence type="ECO:0000259" key="8">
    <source>
        <dbReference type="Pfam" id="PF00082"/>
    </source>
</evidence>
<dbReference type="CDD" id="cd07489">
    <property type="entry name" value="Peptidases_S8_5"/>
    <property type="match status" value="1"/>
</dbReference>
<dbReference type="InterPro" id="IPR036852">
    <property type="entry name" value="Peptidase_S8/S53_dom_sf"/>
</dbReference>
<feature type="domain" description="C5a peptidase/Subtilisin-like protease SBT2-like Fn3-like" evidence="10">
    <location>
        <begin position="573"/>
        <end position="683"/>
    </location>
</feature>
<reference evidence="11 12" key="1">
    <citation type="submission" date="2024-01" db="EMBL/GenBank/DDBJ databases">
        <title>A draft genome for the cacao thread blight pathogen Marasmiellus scandens.</title>
        <authorList>
            <person name="Baruah I.K."/>
            <person name="Leung J."/>
            <person name="Bukari Y."/>
            <person name="Amoako-Attah I."/>
            <person name="Meinhardt L.W."/>
            <person name="Bailey B.A."/>
            <person name="Cohen S.P."/>
        </authorList>
    </citation>
    <scope>NUCLEOTIDE SEQUENCE [LARGE SCALE GENOMIC DNA]</scope>
    <source>
        <strain evidence="11 12">GH-19</strain>
    </source>
</reference>
<dbReference type="SUPFAM" id="SSF52025">
    <property type="entry name" value="PA domain"/>
    <property type="match status" value="1"/>
</dbReference>
<feature type="domain" description="Peptidase S8/S53" evidence="8">
    <location>
        <begin position="170"/>
        <end position="552"/>
    </location>
</feature>
<keyword evidence="4" id="KW-0732">Signal</keyword>
<dbReference type="PROSITE" id="PS51892">
    <property type="entry name" value="SUBTILASE"/>
    <property type="match status" value="1"/>
</dbReference>
<dbReference type="InterPro" id="IPR022398">
    <property type="entry name" value="Peptidase_S8_His-AS"/>
</dbReference>
<evidence type="ECO:0000256" key="5">
    <source>
        <dbReference type="ARBA" id="ARBA00022801"/>
    </source>
</evidence>
<dbReference type="PROSITE" id="PS00137">
    <property type="entry name" value="SUBTILASE_HIS"/>
    <property type="match status" value="1"/>
</dbReference>
<evidence type="ECO:0000256" key="6">
    <source>
        <dbReference type="ARBA" id="ARBA00022825"/>
    </source>
</evidence>
<evidence type="ECO:0000259" key="10">
    <source>
        <dbReference type="Pfam" id="PF06280"/>
    </source>
</evidence>
<dbReference type="Proteomes" id="UP001498398">
    <property type="component" value="Unassembled WGS sequence"/>
</dbReference>
<dbReference type="PANTHER" id="PTHR43806">
    <property type="entry name" value="PEPTIDASE S8"/>
    <property type="match status" value="1"/>
</dbReference>
<evidence type="ECO:0000313" key="12">
    <source>
        <dbReference type="Proteomes" id="UP001498398"/>
    </source>
</evidence>
<accession>A0ABR1KCC8</accession>
<evidence type="ECO:0000256" key="4">
    <source>
        <dbReference type="ARBA" id="ARBA00022729"/>
    </source>
</evidence>
<feature type="active site" description="Charge relay system" evidence="7">
    <location>
        <position position="183"/>
    </location>
</feature>
<dbReference type="Gene3D" id="3.40.50.200">
    <property type="entry name" value="Peptidase S8/S53 domain"/>
    <property type="match status" value="1"/>
</dbReference>
<dbReference type="InterPro" id="IPR046450">
    <property type="entry name" value="PA_dom_sf"/>
</dbReference>
<dbReference type="Pfam" id="PF06280">
    <property type="entry name" value="fn3_5"/>
    <property type="match status" value="1"/>
</dbReference>
<sequence>MEQSSVSEDSGVSVPPHQAFYDTLNQRSVGYNVQKEFNKEGVFVGASLTLKDAKDFYALSNAPGVKAVRPAQKVSRPNPIMRPVSGNFSLGVESTHVMTINFTIKALQERESALGCVDYTHPALGGGFGPGFKIAGGYDFVGDNYDGKTEQNAPRLDVLIWLCYTGTNTPVPDDDPLDQCFGHGTHVTGIVGADPSNPYNISGVAYDATISMYRIFGCVGDTTDDIIIDALLRGVEDGHDILTLSIGDSTDGWTEGTASVVVSRISSSGITVTVAAGNDGPSGAWYSSSPGNAIDAISVASVDNSMITIHNATVQGADHDPIPYYSLASFFFEGPLPIYATSNDTTIEDDACSTLPEDTPDLSPYVVIVRAGTCDFTVKQANIIQKGAQAVLFYDNGTEFDFIDIGNNSASIIRAEDGEFLVKEFVAGTPINLLFPVEPDGVTQWPTATGGLVSTFSSYGPSNDFFFKPSIAAPGGNIMSTFPVNRGSYVVASGTSMATPYVAGSVALLMQLKGNSVVGMEARSLFEATSRVVPTSKDDEAPLHTVTQQGAGLINVYDALYATTAVSPTELVLNDTAHFQEVHPITVQNTGDSAKDYTLSHTPAATALTIDPNTGLPAPGPVPQSTLYADVLLSQTSFTLGPGESHTITAQFTPPSGSDPLSYPVYSGFIQISTGSEQMHVSYMGLAATLLDKQTLDNSSVVLSSSPQLSTRSIEARAVPDAQNFTFVGDDYPSMQFSLIFGTPLVRIDLVTSNFSLAQLPPTVSRRQSSGTFSDVPIVGPVYQFTYLARNDNLTNPFYFVNFTAPLFSDGTPVQNGMYRYLMRTLRVTGNPDNEEDYDEYLSPMVGYNAPTGTAA</sequence>
<feature type="domain" description="PA" evidence="9">
    <location>
        <begin position="349"/>
        <end position="404"/>
    </location>
</feature>
<dbReference type="InterPro" id="IPR034187">
    <property type="entry name" value="Peptidases_S8_5"/>
</dbReference>
<keyword evidence="3 7" id="KW-0645">Protease</keyword>
<comment type="caution">
    <text evidence="11">The sequence shown here is derived from an EMBL/GenBank/DDBJ whole genome shotgun (WGS) entry which is preliminary data.</text>
</comment>
<keyword evidence="5 7" id="KW-0378">Hydrolase</keyword>
<dbReference type="PRINTS" id="PR00723">
    <property type="entry name" value="SUBTILISIN"/>
</dbReference>
<dbReference type="InterPro" id="IPR015500">
    <property type="entry name" value="Peptidase_S8_subtilisin-rel"/>
</dbReference>
<dbReference type="SUPFAM" id="SSF52743">
    <property type="entry name" value="Subtilisin-like"/>
    <property type="match status" value="1"/>
</dbReference>
<evidence type="ECO:0000313" key="11">
    <source>
        <dbReference type="EMBL" id="KAK7473116.1"/>
    </source>
</evidence>
<feature type="active site" description="Charge relay system" evidence="7">
    <location>
        <position position="9"/>
    </location>
</feature>
<comment type="similarity">
    <text evidence="1 7">Belongs to the peptidase S8 family.</text>
</comment>
<dbReference type="Pfam" id="PF00082">
    <property type="entry name" value="Peptidase_S8"/>
    <property type="match status" value="1"/>
</dbReference>
<keyword evidence="2" id="KW-0134">Cell wall</keyword>
<evidence type="ECO:0000256" key="1">
    <source>
        <dbReference type="ARBA" id="ARBA00011073"/>
    </source>
</evidence>